<organism evidence="1 2">
    <name type="scientific">Paraburkholderia hiiakae</name>
    <dbReference type="NCBI Taxonomy" id="1081782"/>
    <lineage>
        <taxon>Bacteria</taxon>
        <taxon>Pseudomonadati</taxon>
        <taxon>Pseudomonadota</taxon>
        <taxon>Betaproteobacteria</taxon>
        <taxon>Burkholderiales</taxon>
        <taxon>Burkholderiaceae</taxon>
        <taxon>Paraburkholderia</taxon>
    </lineage>
</organism>
<gene>
    <name evidence="1" type="ORF">LMG27952_06892</name>
</gene>
<comment type="caution">
    <text evidence="1">The sequence shown here is derived from an EMBL/GenBank/DDBJ whole genome shotgun (WGS) entry which is preliminary data.</text>
</comment>
<protein>
    <submittedName>
        <fullName evidence="1">Uncharacterized protein</fullName>
    </submittedName>
</protein>
<dbReference type="RefSeq" id="WP_201700333.1">
    <property type="nucleotide sequence ID" value="NZ_CAJHCQ010000027.1"/>
</dbReference>
<proteinExistence type="predicted"/>
<accession>A0ABN7IFJ7</accession>
<evidence type="ECO:0000313" key="1">
    <source>
        <dbReference type="EMBL" id="CAD6559552.1"/>
    </source>
</evidence>
<sequence>MPQLIEHIDAIARSKKRDVLFLTFTHDGKRDSSRFTQNGSRIEILKWLDAAGIGWQPCGEIASEYRFASYDGAIYIDVAYDVLDPVYQKLQSFLEYPDGTVRFPDTSFFVLDLQTAMQNSHHDEPGFWERVADNF</sequence>
<dbReference type="EMBL" id="CAJHCQ010000027">
    <property type="protein sequence ID" value="CAD6559552.1"/>
    <property type="molecule type" value="Genomic_DNA"/>
</dbReference>
<keyword evidence="2" id="KW-1185">Reference proteome</keyword>
<reference evidence="1 2" key="1">
    <citation type="submission" date="2020-10" db="EMBL/GenBank/DDBJ databases">
        <authorList>
            <person name="Peeters C."/>
        </authorList>
    </citation>
    <scope>NUCLEOTIDE SEQUENCE [LARGE SCALE GENOMIC DNA]</scope>
    <source>
        <strain evidence="1 2">LMG 27952</strain>
    </source>
</reference>
<evidence type="ECO:0000313" key="2">
    <source>
        <dbReference type="Proteomes" id="UP000656319"/>
    </source>
</evidence>
<name>A0ABN7IFJ7_9BURK</name>
<dbReference type="Proteomes" id="UP000656319">
    <property type="component" value="Unassembled WGS sequence"/>
</dbReference>